<dbReference type="InterPro" id="IPR017703">
    <property type="entry name" value="YgfZ/GCV_T_CS"/>
</dbReference>
<dbReference type="InterPro" id="IPR045179">
    <property type="entry name" value="YgfZ/GcvT"/>
</dbReference>
<sequence>MIEDLHHATPAVPGSALGAVRLADWGVIRAQGEESAKFLHSQLTQDLALQAPAQARLAGFCSAKGRLLATMLAVKPDEQSVLLALPADVLPATLKRLSMFVLRAKTKLTDDGAAWAVWGLSGAQARDWLGAAAPVEVWSVGRPALPDGRQAFATRLPDDGLTPRFLLLQPADAPAPALPTIDPEEWQGLDVTAGLVWVREGTVEQFVPQMINLELIGGVNFQKGCYPGQEIVARSQYRGTIKRRTHLFALDGVDADARPGQEIFHSGDPEQPAGMVAGFGRQEGRPLLLAEVKLAALESGTLHLGSAQGALLTPRSLPYPLGETSP</sequence>
<evidence type="ECO:0000313" key="1">
    <source>
        <dbReference type="EMBL" id="OWQ92106.1"/>
    </source>
</evidence>
<dbReference type="GO" id="GO:0016226">
    <property type="term" value="P:iron-sulfur cluster assembly"/>
    <property type="evidence" value="ECO:0007669"/>
    <property type="project" value="TreeGrafter"/>
</dbReference>
<dbReference type="SUPFAM" id="SSF103025">
    <property type="entry name" value="Folate-binding domain"/>
    <property type="match status" value="1"/>
</dbReference>
<dbReference type="OrthoDB" id="9796287at2"/>
<dbReference type="Gene3D" id="3.30.70.1630">
    <property type="match status" value="1"/>
</dbReference>
<dbReference type="EMBL" id="NIOF01000002">
    <property type="protein sequence ID" value="OWQ92106.1"/>
    <property type="molecule type" value="Genomic_DNA"/>
</dbReference>
<dbReference type="NCBIfam" id="TIGR03317">
    <property type="entry name" value="ygfZ_signature"/>
    <property type="match status" value="1"/>
</dbReference>
<name>A0A246JHG5_9BURK</name>
<comment type="caution">
    <text evidence="1">The sequence shown here is derived from an EMBL/GenBank/DDBJ whole genome shotgun (WGS) entry which is preliminary data.</text>
</comment>
<accession>A0A246JHG5</accession>
<dbReference type="AlphaFoldDB" id="A0A246JHG5"/>
<dbReference type="RefSeq" id="WP_088384010.1">
    <property type="nucleotide sequence ID" value="NZ_NIOF01000002.1"/>
</dbReference>
<evidence type="ECO:0000313" key="2">
    <source>
        <dbReference type="Proteomes" id="UP000197468"/>
    </source>
</evidence>
<dbReference type="Proteomes" id="UP000197468">
    <property type="component" value="Unassembled WGS sequence"/>
</dbReference>
<dbReference type="Gene3D" id="3.30.70.1400">
    <property type="entry name" value="Aminomethyltransferase beta-barrel domains"/>
    <property type="match status" value="1"/>
</dbReference>
<gene>
    <name evidence="1" type="ORF">CDN99_07065</name>
</gene>
<dbReference type="PANTHER" id="PTHR22602:SF0">
    <property type="entry name" value="TRANSFERASE CAF17, MITOCHONDRIAL-RELATED"/>
    <property type="match status" value="1"/>
</dbReference>
<keyword evidence="2" id="KW-1185">Reference proteome</keyword>
<dbReference type="PANTHER" id="PTHR22602">
    <property type="entry name" value="TRANSFERASE CAF17, MITOCHONDRIAL-RELATED"/>
    <property type="match status" value="1"/>
</dbReference>
<reference evidence="1 2" key="1">
    <citation type="journal article" date="2008" name="Int. J. Syst. Evol. Microbiol.">
        <title>Description of Roseateles aquatilis sp. nov. and Roseateles terrae sp. nov., in the class Betaproteobacteria, and emended description of the genus Roseateles.</title>
        <authorList>
            <person name="Gomila M."/>
            <person name="Bowien B."/>
            <person name="Falsen E."/>
            <person name="Moore E.R."/>
            <person name="Lalucat J."/>
        </authorList>
    </citation>
    <scope>NUCLEOTIDE SEQUENCE [LARGE SCALE GENOMIC DNA]</scope>
    <source>
        <strain evidence="1 2">CCUG 48205</strain>
    </source>
</reference>
<protein>
    <submittedName>
        <fullName evidence="1">Uncharacterized protein</fullName>
    </submittedName>
</protein>
<proteinExistence type="predicted"/>
<dbReference type="Gene3D" id="2.40.30.160">
    <property type="match status" value="1"/>
</dbReference>
<organism evidence="1 2">
    <name type="scientific">Roseateles aquatilis</name>
    <dbReference type="NCBI Taxonomy" id="431061"/>
    <lineage>
        <taxon>Bacteria</taxon>
        <taxon>Pseudomonadati</taxon>
        <taxon>Pseudomonadota</taxon>
        <taxon>Betaproteobacteria</taxon>
        <taxon>Burkholderiales</taxon>
        <taxon>Sphaerotilaceae</taxon>
        <taxon>Roseateles</taxon>
    </lineage>
</organism>